<protein>
    <submittedName>
        <fullName evidence="1">Uncharacterized protein</fullName>
    </submittedName>
</protein>
<dbReference type="OrthoDB" id="7428974at2"/>
<name>A0A418WQG5_9SPHN</name>
<reference evidence="1 2" key="1">
    <citation type="submission" date="2018-09" db="EMBL/GenBank/DDBJ databases">
        <authorList>
            <person name="Zhu H."/>
        </authorList>
    </citation>
    <scope>NUCLEOTIDE SEQUENCE [LARGE SCALE GENOMIC DNA]</scope>
    <source>
        <strain evidence="1 2">K2R01-6</strain>
    </source>
</reference>
<organism evidence="1 2">
    <name type="scientific">Sphingomonas cavernae</name>
    <dbReference type="NCBI Taxonomy" id="2320861"/>
    <lineage>
        <taxon>Bacteria</taxon>
        <taxon>Pseudomonadati</taxon>
        <taxon>Pseudomonadota</taxon>
        <taxon>Alphaproteobacteria</taxon>
        <taxon>Sphingomonadales</taxon>
        <taxon>Sphingomonadaceae</taxon>
        <taxon>Sphingomonas</taxon>
    </lineage>
</organism>
<evidence type="ECO:0000313" key="1">
    <source>
        <dbReference type="EMBL" id="RJF93399.1"/>
    </source>
</evidence>
<dbReference type="RefSeq" id="WP_119759676.1">
    <property type="nucleotide sequence ID" value="NZ_QYUM01000002.1"/>
</dbReference>
<dbReference type="AlphaFoldDB" id="A0A418WQG5"/>
<proteinExistence type="predicted"/>
<dbReference type="EMBL" id="QYUM01000002">
    <property type="protein sequence ID" value="RJF93399.1"/>
    <property type="molecule type" value="Genomic_DNA"/>
</dbReference>
<evidence type="ECO:0000313" key="2">
    <source>
        <dbReference type="Proteomes" id="UP000286100"/>
    </source>
</evidence>
<sequence>MNARLPARHKRGLFVRSVSGNWYCTVTAGPSDRLRATIALGFETPRLDKLDEQGAIIARGTWRR</sequence>
<accession>A0A418WQG5</accession>
<keyword evidence="2" id="KW-1185">Reference proteome</keyword>
<gene>
    <name evidence="1" type="ORF">D3876_03395</name>
</gene>
<comment type="caution">
    <text evidence="1">The sequence shown here is derived from an EMBL/GenBank/DDBJ whole genome shotgun (WGS) entry which is preliminary data.</text>
</comment>
<dbReference type="Proteomes" id="UP000286100">
    <property type="component" value="Unassembled WGS sequence"/>
</dbReference>